<dbReference type="AlphaFoldDB" id="A0A9X2G9N8"/>
<reference evidence="1" key="1">
    <citation type="submission" date="2022-06" db="EMBL/GenBank/DDBJ databases">
        <title>Sequencing the genomes of 1000 actinobacteria strains.</title>
        <authorList>
            <person name="Klenk H.-P."/>
        </authorList>
    </citation>
    <scope>NUCLEOTIDE SEQUENCE</scope>
    <source>
        <strain evidence="1">DSM 46694</strain>
    </source>
</reference>
<gene>
    <name evidence="1" type="ORF">HD597_000650</name>
</gene>
<evidence type="ECO:0000313" key="1">
    <source>
        <dbReference type="EMBL" id="MCP2353630.1"/>
    </source>
</evidence>
<evidence type="ECO:0000313" key="2">
    <source>
        <dbReference type="Proteomes" id="UP001139648"/>
    </source>
</evidence>
<keyword evidence="2" id="KW-1185">Reference proteome</keyword>
<dbReference type="RefSeq" id="WP_253740163.1">
    <property type="nucleotide sequence ID" value="NZ_BAABKA010000101.1"/>
</dbReference>
<dbReference type="EMBL" id="JAMZEB010000001">
    <property type="protein sequence ID" value="MCP2353630.1"/>
    <property type="molecule type" value="Genomic_DNA"/>
</dbReference>
<organism evidence="1 2">
    <name type="scientific">Nonomuraea thailandensis</name>
    <dbReference type="NCBI Taxonomy" id="1188745"/>
    <lineage>
        <taxon>Bacteria</taxon>
        <taxon>Bacillati</taxon>
        <taxon>Actinomycetota</taxon>
        <taxon>Actinomycetes</taxon>
        <taxon>Streptosporangiales</taxon>
        <taxon>Streptosporangiaceae</taxon>
        <taxon>Nonomuraea</taxon>
    </lineage>
</organism>
<sequence>MPALHHDRGIHADAAALYLCTLITLALTRISDSWTLAPRLFHPELGQLYATLTGLGQGLPWEGIYRARPRIRLTCPECGHGVHAKLSPRRVRYFAHDPGRSPHCQLSLQSADHHLLKRC</sequence>
<protein>
    <submittedName>
        <fullName evidence="1">Uncharacterized protein</fullName>
    </submittedName>
</protein>
<proteinExistence type="predicted"/>
<dbReference type="Proteomes" id="UP001139648">
    <property type="component" value="Unassembled WGS sequence"/>
</dbReference>
<comment type="caution">
    <text evidence="1">The sequence shown here is derived from an EMBL/GenBank/DDBJ whole genome shotgun (WGS) entry which is preliminary data.</text>
</comment>
<accession>A0A9X2G9N8</accession>
<name>A0A9X2G9N8_9ACTN</name>